<keyword evidence="6" id="KW-0560">Oxidoreductase</keyword>
<name>G0VAT5_NAUCA</name>
<evidence type="ECO:0000256" key="2">
    <source>
        <dbReference type="ARBA" id="ARBA00004123"/>
    </source>
</evidence>
<dbReference type="FunFam" id="3.40.109.10:FF:000001">
    <property type="entry name" value="Nitroreductase family"/>
    <property type="match status" value="1"/>
</dbReference>
<evidence type="ECO:0000313" key="11">
    <source>
        <dbReference type="Proteomes" id="UP000001640"/>
    </source>
</evidence>
<dbReference type="PANTHER" id="PTHR43035">
    <property type="entry name" value="FATTY ACID REPRESSION MUTANT PROTEIN 2-RELATED"/>
    <property type="match status" value="1"/>
</dbReference>
<evidence type="ECO:0000256" key="8">
    <source>
        <dbReference type="SAM" id="SignalP"/>
    </source>
</evidence>
<dbReference type="GeneID" id="96902518"/>
<dbReference type="GO" id="GO:0005634">
    <property type="term" value="C:nucleus"/>
    <property type="evidence" value="ECO:0007669"/>
    <property type="project" value="UniProtKB-SubCell"/>
</dbReference>
<keyword evidence="8" id="KW-0732">Signal</keyword>
<dbReference type="STRING" id="1064592.G0VAT5"/>
<dbReference type="Gene3D" id="3.40.109.10">
    <property type="entry name" value="NADH Oxidase"/>
    <property type="match status" value="1"/>
</dbReference>
<dbReference type="GO" id="GO:0005737">
    <property type="term" value="C:cytoplasm"/>
    <property type="evidence" value="ECO:0007669"/>
    <property type="project" value="UniProtKB-SubCell"/>
</dbReference>
<dbReference type="OMA" id="EHANAMH"/>
<dbReference type="Proteomes" id="UP000001640">
    <property type="component" value="Chromosome 2"/>
</dbReference>
<dbReference type="OrthoDB" id="2138173at2759"/>
<comment type="subcellular location">
    <subcellularLocation>
        <location evidence="3">Cytoplasm</location>
    </subcellularLocation>
    <subcellularLocation>
        <location evidence="2">Nucleus</location>
    </subcellularLocation>
</comment>
<sequence length="221" mass="24520">MNFVFKFLIVVLLLQKVYQQTNQILLGNMSSTATFLKTLSSRRTVYSLKPALPAGVTINNIQEVVETVVKQTPTAFNSQPNRAIILTGETHKKVWDAVVKNTPAGDAQKRPASERDTAYGTIIFFSDESITKKLQSDFAFYHDIFPVWAAEASGAAQISTWTALETLGLGANLQHYNAAIEAVLPEKIPKNWKIHSQLCFGSVDQAPAEKTFVENKVEIFN</sequence>
<comment type="similarity">
    <text evidence="4">Belongs to the nitroreductase family.</text>
</comment>
<dbReference type="InterPro" id="IPR033877">
    <property type="entry name" value="Frm2/Hbn1"/>
</dbReference>
<dbReference type="SUPFAM" id="SSF55469">
    <property type="entry name" value="FMN-dependent nitroreductase-like"/>
    <property type="match status" value="1"/>
</dbReference>
<dbReference type="CDD" id="cd02140">
    <property type="entry name" value="Frm2-like"/>
    <property type="match status" value="1"/>
</dbReference>
<evidence type="ECO:0000259" key="9">
    <source>
        <dbReference type="Pfam" id="PF00881"/>
    </source>
</evidence>
<protein>
    <recommendedName>
        <fullName evidence="9">Nitroreductase domain-containing protein</fullName>
    </recommendedName>
</protein>
<evidence type="ECO:0000313" key="10">
    <source>
        <dbReference type="EMBL" id="CCC68962.1"/>
    </source>
</evidence>
<evidence type="ECO:0000256" key="6">
    <source>
        <dbReference type="ARBA" id="ARBA00023002"/>
    </source>
</evidence>
<dbReference type="Pfam" id="PF00881">
    <property type="entry name" value="Nitroreductase"/>
    <property type="match status" value="1"/>
</dbReference>
<evidence type="ECO:0000256" key="4">
    <source>
        <dbReference type="ARBA" id="ARBA00007118"/>
    </source>
</evidence>
<dbReference type="InParanoid" id="G0VAT5"/>
<dbReference type="PANTHER" id="PTHR43035:SF1">
    <property type="entry name" value="FATTY ACID REPRESSION MUTANT PROTEIN 2-RELATED"/>
    <property type="match status" value="1"/>
</dbReference>
<organism evidence="10 11">
    <name type="scientific">Naumovozyma castellii</name>
    <name type="common">Yeast</name>
    <name type="synonym">Saccharomyces castellii</name>
    <dbReference type="NCBI Taxonomy" id="27288"/>
    <lineage>
        <taxon>Eukaryota</taxon>
        <taxon>Fungi</taxon>
        <taxon>Dikarya</taxon>
        <taxon>Ascomycota</taxon>
        <taxon>Saccharomycotina</taxon>
        <taxon>Saccharomycetes</taxon>
        <taxon>Saccharomycetales</taxon>
        <taxon>Saccharomycetaceae</taxon>
        <taxon>Naumovozyma</taxon>
    </lineage>
</organism>
<keyword evidence="11" id="KW-1185">Reference proteome</keyword>
<dbReference type="HOGENOM" id="CLU_073125_1_0_1"/>
<dbReference type="InterPro" id="IPR000415">
    <property type="entry name" value="Nitroreductase-like"/>
</dbReference>
<dbReference type="RefSeq" id="XP_003675332.1">
    <property type="nucleotide sequence ID" value="XM_003675284.1"/>
</dbReference>
<dbReference type="InterPro" id="IPR029479">
    <property type="entry name" value="Nitroreductase"/>
</dbReference>
<feature type="domain" description="Nitroreductase" evidence="9">
    <location>
        <begin position="40"/>
        <end position="181"/>
    </location>
</feature>
<keyword evidence="7" id="KW-0539">Nucleus</keyword>
<reference evidence="10 11" key="1">
    <citation type="journal article" date="2011" name="Proc. Natl. Acad. Sci. U.S.A.">
        <title>Evolutionary erosion of yeast sex chromosomes by mating-type switching accidents.</title>
        <authorList>
            <person name="Gordon J.L."/>
            <person name="Armisen D."/>
            <person name="Proux-Wera E."/>
            <person name="Oheigeartaigh S.S."/>
            <person name="Byrne K.P."/>
            <person name="Wolfe K.H."/>
        </authorList>
    </citation>
    <scope>NUCLEOTIDE SEQUENCE [LARGE SCALE GENOMIC DNA]</scope>
    <source>
        <strain evidence="11">ATCC 76901 / BCRC 22586 / CBS 4309 / NBRC 1992 / NRRL Y-12630</strain>
    </source>
</reference>
<reference key="2">
    <citation type="submission" date="2011-08" db="EMBL/GenBank/DDBJ databases">
        <title>Genome sequence of Naumovozyma castellii.</title>
        <authorList>
            <person name="Gordon J.L."/>
            <person name="Armisen D."/>
            <person name="Proux-Wera E."/>
            <person name="OhEigeartaigh S.S."/>
            <person name="Byrne K.P."/>
            <person name="Wolfe K.H."/>
        </authorList>
    </citation>
    <scope>NUCLEOTIDE SEQUENCE</scope>
    <source>
        <strain>Type strain:CBS 4309</strain>
    </source>
</reference>
<evidence type="ECO:0000256" key="1">
    <source>
        <dbReference type="ARBA" id="ARBA00001917"/>
    </source>
</evidence>
<comment type="cofactor">
    <cofactor evidence="1">
        <name>FMN</name>
        <dbReference type="ChEBI" id="CHEBI:58210"/>
    </cofactor>
</comment>
<dbReference type="AlphaFoldDB" id="G0VAT5"/>
<evidence type="ECO:0000256" key="5">
    <source>
        <dbReference type="ARBA" id="ARBA00022490"/>
    </source>
</evidence>
<evidence type="ECO:0000256" key="3">
    <source>
        <dbReference type="ARBA" id="ARBA00004496"/>
    </source>
</evidence>
<feature type="signal peptide" evidence="8">
    <location>
        <begin position="1"/>
        <end position="19"/>
    </location>
</feature>
<dbReference type="GO" id="GO:0034599">
    <property type="term" value="P:cellular response to oxidative stress"/>
    <property type="evidence" value="ECO:0007669"/>
    <property type="project" value="InterPro"/>
</dbReference>
<keyword evidence="5" id="KW-0963">Cytoplasm</keyword>
<evidence type="ECO:0000256" key="7">
    <source>
        <dbReference type="ARBA" id="ARBA00023242"/>
    </source>
</evidence>
<dbReference type="eggNOG" id="ENOG502RYI9">
    <property type="taxonomic scope" value="Eukaryota"/>
</dbReference>
<proteinExistence type="inferred from homology"/>
<dbReference type="EMBL" id="HE576753">
    <property type="protein sequence ID" value="CCC68962.1"/>
    <property type="molecule type" value="Genomic_DNA"/>
</dbReference>
<gene>
    <name evidence="10" type="primary">NCAS0B08780</name>
    <name evidence="10" type="ordered locus">NCAS_0B08780</name>
</gene>
<accession>G0VAT5</accession>
<feature type="chain" id="PRO_5003411010" description="Nitroreductase domain-containing protein" evidence="8">
    <location>
        <begin position="20"/>
        <end position="221"/>
    </location>
</feature>
<dbReference type="KEGG" id="ncs:NCAS_0B08780"/>
<dbReference type="GO" id="GO:0016491">
    <property type="term" value="F:oxidoreductase activity"/>
    <property type="evidence" value="ECO:0007669"/>
    <property type="project" value="UniProtKB-KW"/>
</dbReference>